<evidence type="ECO:0000313" key="3">
    <source>
        <dbReference type="EMBL" id="MBA8931786.1"/>
    </source>
</evidence>
<evidence type="ECO:0000313" key="4">
    <source>
        <dbReference type="Proteomes" id="UP000517916"/>
    </source>
</evidence>
<accession>A0ABR6BXY8</accession>
<reference evidence="3 4" key="1">
    <citation type="submission" date="2020-08" db="EMBL/GenBank/DDBJ databases">
        <title>Genomic Encyclopedia of Archaeal and Bacterial Type Strains, Phase II (KMG-II): from individual species to whole genera.</title>
        <authorList>
            <person name="Goeker M."/>
        </authorList>
    </citation>
    <scope>NUCLEOTIDE SEQUENCE [LARGE SCALE GENOMIC DNA]</scope>
    <source>
        <strain evidence="3 4">DSM 43850</strain>
    </source>
</reference>
<dbReference type="EMBL" id="JACJID010000009">
    <property type="protein sequence ID" value="MBA8931786.1"/>
    <property type="molecule type" value="Genomic_DNA"/>
</dbReference>
<proteinExistence type="predicted"/>
<comment type="caution">
    <text evidence="3">The sequence shown here is derived from an EMBL/GenBank/DDBJ whole genome shotgun (WGS) entry which is preliminary data.</text>
</comment>
<feature type="domain" description="Solute-binding protein family 5" evidence="2">
    <location>
        <begin position="95"/>
        <end position="150"/>
    </location>
</feature>
<dbReference type="Pfam" id="PF00496">
    <property type="entry name" value="SBP_bac_5"/>
    <property type="match status" value="1"/>
</dbReference>
<feature type="compositionally biased region" description="Basic residues" evidence="1">
    <location>
        <begin position="188"/>
        <end position="205"/>
    </location>
</feature>
<sequence>MPALEICCGVVLLLAARGLLRHCSGDAGWQHRRHTRAGCTVVMALPPAATPNWILPIGIPGYLASYNSAISRLLFQPLYRYHEVNGSLVLDEAADLADPPRYAEDGRTVTIPLRPGRKWTNGRAVSARDVQFWFDLIKANKTRWGGYSPGALPDNVTAAGGGGRAHGPVAARPFVQPGLVSPQPAHRDRGRCRRPSGTRRARHAPRTGPRPCSPGLRRPGAQAQPSTPRIHCGRSWTGPWAGRGVQHGRPGEHRAQPELHRR</sequence>
<name>A0ABR6BXY8_9PSEU</name>
<dbReference type="SUPFAM" id="SSF53850">
    <property type="entry name" value="Periplasmic binding protein-like II"/>
    <property type="match status" value="1"/>
</dbReference>
<organism evidence="3 4">
    <name type="scientific">Kutzneria viridogrisea</name>
    <dbReference type="NCBI Taxonomy" id="47990"/>
    <lineage>
        <taxon>Bacteria</taxon>
        <taxon>Bacillati</taxon>
        <taxon>Actinomycetota</taxon>
        <taxon>Actinomycetes</taxon>
        <taxon>Pseudonocardiales</taxon>
        <taxon>Pseudonocardiaceae</taxon>
        <taxon>Kutzneria</taxon>
    </lineage>
</organism>
<feature type="compositionally biased region" description="Basic and acidic residues" evidence="1">
    <location>
        <begin position="249"/>
        <end position="262"/>
    </location>
</feature>
<protein>
    <recommendedName>
        <fullName evidence="2">Solute-binding protein family 5 domain-containing protein</fullName>
    </recommendedName>
</protein>
<dbReference type="RefSeq" id="WP_318296966.1">
    <property type="nucleotide sequence ID" value="NZ_JACJID010000009.1"/>
</dbReference>
<dbReference type="InterPro" id="IPR000914">
    <property type="entry name" value="SBP_5_dom"/>
</dbReference>
<dbReference type="Gene3D" id="3.40.190.10">
    <property type="entry name" value="Periplasmic binding protein-like II"/>
    <property type="match status" value="1"/>
</dbReference>
<evidence type="ECO:0000256" key="1">
    <source>
        <dbReference type="SAM" id="MobiDB-lite"/>
    </source>
</evidence>
<feature type="region of interest" description="Disordered" evidence="1">
    <location>
        <begin position="174"/>
        <end position="262"/>
    </location>
</feature>
<keyword evidence="4" id="KW-1185">Reference proteome</keyword>
<evidence type="ECO:0000259" key="2">
    <source>
        <dbReference type="Pfam" id="PF00496"/>
    </source>
</evidence>
<dbReference type="Proteomes" id="UP000517916">
    <property type="component" value="Unassembled WGS sequence"/>
</dbReference>
<gene>
    <name evidence="3" type="ORF">BC739_009038</name>
</gene>